<evidence type="ECO:0000313" key="7">
    <source>
        <dbReference type="Proteomes" id="UP001242480"/>
    </source>
</evidence>
<dbReference type="InterPro" id="IPR003593">
    <property type="entry name" value="AAA+_ATPase"/>
</dbReference>
<gene>
    <name evidence="6" type="ORF">QO011_001017</name>
</gene>
<dbReference type="Pfam" id="PF08402">
    <property type="entry name" value="TOBE_2"/>
    <property type="match status" value="1"/>
</dbReference>
<evidence type="ECO:0000256" key="4">
    <source>
        <dbReference type="ARBA" id="ARBA00022840"/>
    </source>
</evidence>
<name>A0ABU0J189_9HYPH</name>
<dbReference type="Gene3D" id="3.40.50.300">
    <property type="entry name" value="P-loop containing nucleotide triphosphate hydrolases"/>
    <property type="match status" value="1"/>
</dbReference>
<evidence type="ECO:0000313" key="6">
    <source>
        <dbReference type="EMBL" id="MDQ0468022.1"/>
    </source>
</evidence>
<dbReference type="PROSITE" id="PS00211">
    <property type="entry name" value="ABC_TRANSPORTER_1"/>
    <property type="match status" value="1"/>
</dbReference>
<dbReference type="InterPro" id="IPR013611">
    <property type="entry name" value="Transp-assoc_OB_typ2"/>
</dbReference>
<dbReference type="Gene3D" id="2.40.50.100">
    <property type="match status" value="1"/>
</dbReference>
<dbReference type="InterPro" id="IPR027417">
    <property type="entry name" value="P-loop_NTPase"/>
</dbReference>
<protein>
    <submittedName>
        <fullName evidence="6">Multiple sugar transport system ATP-binding protein</fullName>
    </submittedName>
</protein>
<feature type="domain" description="ABC transporter" evidence="5">
    <location>
        <begin position="6"/>
        <end position="254"/>
    </location>
</feature>
<keyword evidence="4 6" id="KW-0067">ATP-binding</keyword>
<evidence type="ECO:0000256" key="2">
    <source>
        <dbReference type="ARBA" id="ARBA00022448"/>
    </source>
</evidence>
<dbReference type="InterPro" id="IPR008995">
    <property type="entry name" value="Mo/tungstate-bd_C_term_dom"/>
</dbReference>
<keyword evidence="6" id="KW-0762">Sugar transport</keyword>
<dbReference type="InterPro" id="IPR047641">
    <property type="entry name" value="ABC_transpr_MalK/UgpC-like"/>
</dbReference>
<keyword evidence="3" id="KW-0547">Nucleotide-binding</keyword>
<dbReference type="Pfam" id="PF00005">
    <property type="entry name" value="ABC_tran"/>
    <property type="match status" value="1"/>
</dbReference>
<keyword evidence="7" id="KW-1185">Reference proteome</keyword>
<dbReference type="PROSITE" id="PS50893">
    <property type="entry name" value="ABC_TRANSPORTER_2"/>
    <property type="match status" value="1"/>
</dbReference>
<dbReference type="EMBL" id="JAUSVX010000001">
    <property type="protein sequence ID" value="MDQ0468022.1"/>
    <property type="molecule type" value="Genomic_DNA"/>
</dbReference>
<dbReference type="PANTHER" id="PTHR43875">
    <property type="entry name" value="MALTODEXTRIN IMPORT ATP-BINDING PROTEIN MSMX"/>
    <property type="match status" value="1"/>
</dbReference>
<dbReference type="SUPFAM" id="SSF52540">
    <property type="entry name" value="P-loop containing nucleoside triphosphate hydrolases"/>
    <property type="match status" value="1"/>
</dbReference>
<reference evidence="6 7" key="1">
    <citation type="submission" date="2023-07" db="EMBL/GenBank/DDBJ databases">
        <title>Genomic Encyclopedia of Type Strains, Phase IV (KMG-IV): sequencing the most valuable type-strain genomes for metagenomic binning, comparative biology and taxonomic classification.</title>
        <authorList>
            <person name="Goeker M."/>
        </authorList>
    </citation>
    <scope>NUCLEOTIDE SEQUENCE [LARGE SCALE GENOMIC DNA]</scope>
    <source>
        <strain evidence="6 7">DSM 19619</strain>
    </source>
</reference>
<dbReference type="GO" id="GO:0005524">
    <property type="term" value="F:ATP binding"/>
    <property type="evidence" value="ECO:0007669"/>
    <property type="project" value="UniProtKB-KW"/>
</dbReference>
<accession>A0ABU0J189</accession>
<dbReference type="PANTHER" id="PTHR43875:SF1">
    <property type="entry name" value="OSMOPROTECTIVE COMPOUNDS UPTAKE ATP-BINDING PROTEIN GGTA"/>
    <property type="match status" value="1"/>
</dbReference>
<dbReference type="SMART" id="SM00382">
    <property type="entry name" value="AAA"/>
    <property type="match status" value="1"/>
</dbReference>
<proteinExistence type="inferred from homology"/>
<evidence type="ECO:0000256" key="3">
    <source>
        <dbReference type="ARBA" id="ARBA00022741"/>
    </source>
</evidence>
<sequence length="402" mass="42638">MMPADVEIRGLSKRFGAADVLRAVDLDVRSGELLCLLGPSGCGKSTLLRILAGFEEPSAGTVSIAGRSVAGVPPSERDIAMVFQSFALYPHMSVRANMMTPLIMSRLPFWSRQPLLGTLLPGVRAARREIGLEVERLAGQLRIEALLDRKPAQLSGGQKQRVAIGRAIIRQPRLFLMDEPLSSLDAGLRSEMRGELVALQRRLGVTTVYVTHDQTEAMTMADRIVVMMDGRVLQAGAPLAVFHEPQHVAVARFLGTPAINLLPGVPAGQGRIVCLGHCLPAPAAAEGSRSVSIGVRPEDVRIAARDGDPALPWRAAIGRIEQTGHEALAYLTLEDGTGLVARLAGEALARFAPPADGIVRVGFDPRDAKIFGEDGVRLAPAPAAAARLALTAVGLTARGGRA</sequence>
<dbReference type="RefSeq" id="WP_307268519.1">
    <property type="nucleotide sequence ID" value="NZ_JAUSVX010000001.1"/>
</dbReference>
<dbReference type="Proteomes" id="UP001242480">
    <property type="component" value="Unassembled WGS sequence"/>
</dbReference>
<dbReference type="Gene3D" id="2.40.50.140">
    <property type="entry name" value="Nucleic acid-binding proteins"/>
    <property type="match status" value="1"/>
</dbReference>
<keyword evidence="2" id="KW-0813">Transport</keyword>
<dbReference type="InterPro" id="IPR012340">
    <property type="entry name" value="NA-bd_OB-fold"/>
</dbReference>
<comment type="similarity">
    <text evidence="1">Belongs to the ABC transporter superfamily.</text>
</comment>
<organism evidence="6 7">
    <name type="scientific">Labrys wisconsinensis</name>
    <dbReference type="NCBI Taxonomy" id="425677"/>
    <lineage>
        <taxon>Bacteria</taxon>
        <taxon>Pseudomonadati</taxon>
        <taxon>Pseudomonadota</taxon>
        <taxon>Alphaproteobacteria</taxon>
        <taxon>Hyphomicrobiales</taxon>
        <taxon>Xanthobacteraceae</taxon>
        <taxon>Labrys</taxon>
    </lineage>
</organism>
<evidence type="ECO:0000256" key="1">
    <source>
        <dbReference type="ARBA" id="ARBA00005417"/>
    </source>
</evidence>
<dbReference type="InterPro" id="IPR017871">
    <property type="entry name" value="ABC_transporter-like_CS"/>
</dbReference>
<evidence type="ECO:0000259" key="5">
    <source>
        <dbReference type="PROSITE" id="PS50893"/>
    </source>
</evidence>
<dbReference type="SUPFAM" id="SSF50331">
    <property type="entry name" value="MOP-like"/>
    <property type="match status" value="1"/>
</dbReference>
<comment type="caution">
    <text evidence="6">The sequence shown here is derived from an EMBL/GenBank/DDBJ whole genome shotgun (WGS) entry which is preliminary data.</text>
</comment>
<dbReference type="InterPro" id="IPR003439">
    <property type="entry name" value="ABC_transporter-like_ATP-bd"/>
</dbReference>